<organism evidence="2 3">
    <name type="scientific">Noviherbaspirillum pedocola</name>
    <dbReference type="NCBI Taxonomy" id="2801341"/>
    <lineage>
        <taxon>Bacteria</taxon>
        <taxon>Pseudomonadati</taxon>
        <taxon>Pseudomonadota</taxon>
        <taxon>Betaproteobacteria</taxon>
        <taxon>Burkholderiales</taxon>
        <taxon>Oxalobacteraceae</taxon>
        <taxon>Noviherbaspirillum</taxon>
    </lineage>
</organism>
<accession>A0A934SPI9</accession>
<dbReference type="RefSeq" id="WP_200591094.1">
    <property type="nucleotide sequence ID" value="NZ_JAEPBG010000002.1"/>
</dbReference>
<evidence type="ECO:0000256" key="1">
    <source>
        <dbReference type="SAM" id="Phobius"/>
    </source>
</evidence>
<sequence>MISPLYLLYAAVGGIVQAAAVFLMRSRGWPFLGTIPLVLIHQFLFATAYAKAPNFLLQWFLTSALTSILSLVMGMLIFGDRISPINAVGVLLVFAGLALMRLH</sequence>
<feature type="transmembrane region" description="Helical" evidence="1">
    <location>
        <begin position="31"/>
        <end position="50"/>
    </location>
</feature>
<dbReference type="Proteomes" id="UP000622890">
    <property type="component" value="Unassembled WGS sequence"/>
</dbReference>
<proteinExistence type="predicted"/>
<evidence type="ECO:0000313" key="3">
    <source>
        <dbReference type="Proteomes" id="UP000622890"/>
    </source>
</evidence>
<evidence type="ECO:0000313" key="2">
    <source>
        <dbReference type="EMBL" id="MBK4734341.1"/>
    </source>
</evidence>
<keyword evidence="1" id="KW-0812">Transmembrane</keyword>
<protein>
    <submittedName>
        <fullName evidence="2">Uncharacterized protein</fullName>
    </submittedName>
</protein>
<dbReference type="SUPFAM" id="SSF103481">
    <property type="entry name" value="Multidrug resistance efflux transporter EmrE"/>
    <property type="match status" value="1"/>
</dbReference>
<feature type="transmembrane region" description="Helical" evidence="1">
    <location>
        <begin position="56"/>
        <end position="78"/>
    </location>
</feature>
<keyword evidence="3" id="KW-1185">Reference proteome</keyword>
<dbReference type="AlphaFoldDB" id="A0A934SPI9"/>
<keyword evidence="1" id="KW-0472">Membrane</keyword>
<dbReference type="InterPro" id="IPR037185">
    <property type="entry name" value="EmrE-like"/>
</dbReference>
<reference evidence="2" key="1">
    <citation type="submission" date="2021-01" db="EMBL/GenBank/DDBJ databases">
        <title>Genome sequence of strain Noviherbaspirillum sp. DKR-6.</title>
        <authorList>
            <person name="Chaudhary D.K."/>
        </authorList>
    </citation>
    <scope>NUCLEOTIDE SEQUENCE</scope>
    <source>
        <strain evidence="2">DKR-6</strain>
    </source>
</reference>
<dbReference type="Gene3D" id="1.10.3730.20">
    <property type="match status" value="1"/>
</dbReference>
<feature type="transmembrane region" description="Helical" evidence="1">
    <location>
        <begin position="85"/>
        <end position="102"/>
    </location>
</feature>
<gene>
    <name evidence="2" type="ORF">JJB74_06980</name>
</gene>
<keyword evidence="1" id="KW-1133">Transmembrane helix</keyword>
<feature type="transmembrane region" description="Helical" evidence="1">
    <location>
        <begin position="6"/>
        <end position="24"/>
    </location>
</feature>
<comment type="caution">
    <text evidence="2">The sequence shown here is derived from an EMBL/GenBank/DDBJ whole genome shotgun (WGS) entry which is preliminary data.</text>
</comment>
<dbReference type="EMBL" id="JAEPBG010000002">
    <property type="protein sequence ID" value="MBK4734341.1"/>
    <property type="molecule type" value="Genomic_DNA"/>
</dbReference>
<name>A0A934SPI9_9BURK</name>